<feature type="transmembrane region" description="Helical" evidence="1">
    <location>
        <begin position="41"/>
        <end position="58"/>
    </location>
</feature>
<name>A0A0G0Q5L8_9BACT</name>
<dbReference type="PANTHER" id="PTHR36833">
    <property type="entry name" value="SLR0610 PROTEIN-RELATED"/>
    <property type="match status" value="1"/>
</dbReference>
<gene>
    <name evidence="2" type="ORF">UT34_C0002G0212</name>
</gene>
<feature type="transmembrane region" description="Helical" evidence="1">
    <location>
        <begin position="114"/>
        <end position="143"/>
    </location>
</feature>
<evidence type="ECO:0000313" key="3">
    <source>
        <dbReference type="Proteomes" id="UP000034799"/>
    </source>
</evidence>
<feature type="transmembrane region" description="Helical" evidence="1">
    <location>
        <begin position="211"/>
        <end position="232"/>
    </location>
</feature>
<dbReference type="AlphaFoldDB" id="A0A0G0Q5L8"/>
<feature type="transmembrane region" description="Helical" evidence="1">
    <location>
        <begin position="155"/>
        <end position="183"/>
    </location>
</feature>
<protein>
    <submittedName>
        <fullName evidence="2">Conserved membrane protein, multidrug efflux associated</fullName>
    </submittedName>
</protein>
<organism evidence="2 3">
    <name type="scientific">candidate division WS6 bacterium GW2011_GWF2_39_15</name>
    <dbReference type="NCBI Taxonomy" id="1619100"/>
    <lineage>
        <taxon>Bacteria</taxon>
        <taxon>Candidatus Dojkabacteria</taxon>
    </lineage>
</organism>
<keyword evidence="1" id="KW-0472">Membrane</keyword>
<dbReference type="Proteomes" id="UP000034799">
    <property type="component" value="Unassembled WGS sequence"/>
</dbReference>
<dbReference type="EMBL" id="LBWK01000002">
    <property type="protein sequence ID" value="KKR05705.1"/>
    <property type="molecule type" value="Genomic_DNA"/>
</dbReference>
<dbReference type="Pfam" id="PF06182">
    <property type="entry name" value="ABC2_membrane_6"/>
    <property type="match status" value="1"/>
</dbReference>
<accession>A0A0G0Q5L8</accession>
<comment type="caution">
    <text evidence="2">The sequence shown here is derived from an EMBL/GenBank/DDBJ whole genome shotgun (WGS) entry which is preliminary data.</text>
</comment>
<dbReference type="STRING" id="1619100.UT34_C0002G0212"/>
<reference evidence="2 3" key="1">
    <citation type="journal article" date="2015" name="Nature">
        <title>rRNA introns, odd ribosomes, and small enigmatic genomes across a large radiation of phyla.</title>
        <authorList>
            <person name="Brown C.T."/>
            <person name="Hug L.A."/>
            <person name="Thomas B.C."/>
            <person name="Sharon I."/>
            <person name="Castelle C.J."/>
            <person name="Singh A."/>
            <person name="Wilkins M.J."/>
            <person name="Williams K.H."/>
            <person name="Banfield J.F."/>
        </authorList>
    </citation>
    <scope>NUCLEOTIDE SEQUENCE [LARGE SCALE GENOMIC DNA]</scope>
</reference>
<feature type="transmembrane region" description="Helical" evidence="1">
    <location>
        <begin position="238"/>
        <end position="257"/>
    </location>
</feature>
<feature type="transmembrane region" description="Helical" evidence="1">
    <location>
        <begin position="70"/>
        <end position="93"/>
    </location>
</feature>
<keyword evidence="1" id="KW-0812">Transmembrane</keyword>
<dbReference type="InterPro" id="IPR010390">
    <property type="entry name" value="ABC-2_transporter-like"/>
</dbReference>
<sequence length="269" mass="30574">MKRKVSSKIKYYLNVWLAVLRHSLSKAGTYRIEVLVRSLRGIFLVVIQVIFINAVMGNQDHFAGWTLDEMYLLAGIFNAVNYVSWSLFSINLWRLEEKVMKGEFDFLLLKPFSSIFGASFTEFFVDDAMSAISGLLLVGYYVIKHFAELTILNVGASLIMIICAFFIWFSFELIFASFDFIAIKNGTREIKKQIVGIGKFPVDIWEGNFKILFYTLLPIAFVGTVPAQALLGNLDWKYIVMGIAISVLFLFIAKVIWNQCLKRYTGAGG</sequence>
<evidence type="ECO:0000313" key="2">
    <source>
        <dbReference type="EMBL" id="KKR05705.1"/>
    </source>
</evidence>
<keyword evidence="1" id="KW-1133">Transmembrane helix</keyword>
<proteinExistence type="predicted"/>
<evidence type="ECO:0000256" key="1">
    <source>
        <dbReference type="SAM" id="Phobius"/>
    </source>
</evidence>
<dbReference type="PANTHER" id="PTHR36833:SF1">
    <property type="entry name" value="INTEGRAL MEMBRANE TRANSPORT PROTEIN"/>
    <property type="match status" value="1"/>
</dbReference>